<organism evidence="2 3">
    <name type="scientific">Pediococcus inopinatus</name>
    <dbReference type="NCBI Taxonomy" id="114090"/>
    <lineage>
        <taxon>Bacteria</taxon>
        <taxon>Bacillati</taxon>
        <taxon>Bacillota</taxon>
        <taxon>Bacilli</taxon>
        <taxon>Lactobacillales</taxon>
        <taxon>Lactobacillaceae</taxon>
        <taxon>Pediococcus</taxon>
    </lineage>
</organism>
<name>A0ABZ0Q559_9LACO</name>
<reference evidence="3" key="1">
    <citation type="submission" date="2024-06" db="EMBL/GenBank/DDBJ databases">
        <authorList>
            <person name="Chang H.C."/>
            <person name="Mun S.Y."/>
        </authorList>
    </citation>
    <scope>NUCLEOTIDE SEQUENCE [LARGE SCALE GENOMIC DNA]</scope>
    <source>
        <strain evidence="3">KT1</strain>
    </source>
</reference>
<gene>
    <name evidence="2" type="ORF">N6G96_10340</name>
</gene>
<dbReference type="SUPFAM" id="SSF49373">
    <property type="entry name" value="Invasin/intimin cell-adhesion fragments"/>
    <property type="match status" value="2"/>
</dbReference>
<protein>
    <submittedName>
        <fullName evidence="2">Ig-like domain-containing protein</fullName>
    </submittedName>
</protein>
<dbReference type="Proteomes" id="UP001302696">
    <property type="component" value="Chromosome"/>
</dbReference>
<dbReference type="InterPro" id="IPR008964">
    <property type="entry name" value="Invasin/intimin_cell_adhesion"/>
</dbReference>
<dbReference type="InterPro" id="IPR003343">
    <property type="entry name" value="Big_2"/>
</dbReference>
<evidence type="ECO:0000313" key="2">
    <source>
        <dbReference type="EMBL" id="WPC21642.1"/>
    </source>
</evidence>
<dbReference type="EMBL" id="CP104778">
    <property type="protein sequence ID" value="WPC21642.1"/>
    <property type="molecule type" value="Genomic_DNA"/>
</dbReference>
<evidence type="ECO:0000313" key="3">
    <source>
        <dbReference type="Proteomes" id="UP001302696"/>
    </source>
</evidence>
<dbReference type="SUPFAM" id="SSF51126">
    <property type="entry name" value="Pectin lyase-like"/>
    <property type="match status" value="1"/>
</dbReference>
<keyword evidence="3" id="KW-1185">Reference proteome</keyword>
<dbReference type="RefSeq" id="WP_057774056.1">
    <property type="nucleotide sequence ID" value="NZ_BBIM01000045.1"/>
</dbReference>
<dbReference type="Gene3D" id="2.60.40.1080">
    <property type="match status" value="2"/>
</dbReference>
<evidence type="ECO:0000259" key="1">
    <source>
        <dbReference type="SMART" id="SM00635"/>
    </source>
</evidence>
<dbReference type="Pfam" id="PF02368">
    <property type="entry name" value="Big_2"/>
    <property type="match status" value="2"/>
</dbReference>
<dbReference type="SMART" id="SM00635">
    <property type="entry name" value="BID_2"/>
    <property type="match status" value="1"/>
</dbReference>
<proteinExistence type="predicted"/>
<accession>A0ABZ0Q559</accession>
<dbReference type="InterPro" id="IPR011050">
    <property type="entry name" value="Pectin_lyase_fold/virulence"/>
</dbReference>
<sequence>MKGTVTNVKNAKLVWTSSRSDVATVTQKGLVVGKKAGKTTVTLSYQGQTKQIVITVPKTKLSITGGSTVNVGATKQLKSKITNVKNARFTWRSSRTSVATITQKGLIKGEKAGTTTIAVTCQGVTKKITVKVSQQTNATLNSLFKKAGKGKTITLVGNFKMSGNVKLPTKANVHINATKATFTGKAGFFYGVLTSGLNWKGGTFYRGGHEFRLLRITKATFNGLTFHQACGIGGHIFDLMGCSHITITKSHFYGYGHTLSTKVMRENGNHGEYGESIQTDYANYNSGGPGFNKYGKGHFSGTPSTYITVTHNTWAPEYSGKKLVSLAQVAIGQHDTISSNRRMIAHVTFSYNTVKNAVRLSGMGSDVTYFGAPVHFESSKSLTITHNTFNTTLKRARPENNIIISNQYGHMPHTTSVAIQSNSFTGYHVSRSAIQLYARKGHSIKSVKVKYNARHGMRLIKRYGNTKVSY</sequence>
<feature type="domain" description="BIG2" evidence="1">
    <location>
        <begin position="57"/>
        <end position="131"/>
    </location>
</feature>